<dbReference type="InterPro" id="IPR002885">
    <property type="entry name" value="PPR_rpt"/>
</dbReference>
<dbReference type="InterPro" id="IPR046960">
    <property type="entry name" value="PPR_At4g14850-like_plant"/>
</dbReference>
<dbReference type="PROSITE" id="PS51375">
    <property type="entry name" value="PPR"/>
    <property type="match status" value="4"/>
</dbReference>
<evidence type="ECO:0000256" key="2">
    <source>
        <dbReference type="ARBA" id="ARBA00022737"/>
    </source>
</evidence>
<feature type="repeat" description="PPR" evidence="3">
    <location>
        <begin position="169"/>
        <end position="203"/>
    </location>
</feature>
<dbReference type="Pfam" id="PF01535">
    <property type="entry name" value="PPR"/>
    <property type="match status" value="5"/>
</dbReference>
<accession>A0A9Q0KGD3</accession>
<dbReference type="Pfam" id="PF20430">
    <property type="entry name" value="Eplus_motif"/>
    <property type="match status" value="1"/>
</dbReference>
<proteinExistence type="inferred from homology"/>
<feature type="repeat" description="PPR" evidence="3">
    <location>
        <begin position="137"/>
        <end position="167"/>
    </location>
</feature>
<dbReference type="FunFam" id="1.25.40.10:FF:000333">
    <property type="entry name" value="Pentatricopeptide repeat-containing protein"/>
    <property type="match status" value="1"/>
</dbReference>
<dbReference type="NCBIfam" id="TIGR00756">
    <property type="entry name" value="PPR"/>
    <property type="match status" value="4"/>
</dbReference>
<dbReference type="PANTHER" id="PTHR47926:SF430">
    <property type="entry name" value="PENTATRICOPEPTIDE REPEAT-CONTAINING PROTEIN"/>
    <property type="match status" value="1"/>
</dbReference>
<dbReference type="Proteomes" id="UP001141806">
    <property type="component" value="Unassembled WGS sequence"/>
</dbReference>
<evidence type="ECO:0000256" key="1">
    <source>
        <dbReference type="ARBA" id="ARBA00006643"/>
    </source>
</evidence>
<evidence type="ECO:0000313" key="6">
    <source>
        <dbReference type="Proteomes" id="UP001141806"/>
    </source>
</evidence>
<name>A0A9Q0KGD3_9MAGN</name>
<evidence type="ECO:0000259" key="4">
    <source>
        <dbReference type="Pfam" id="PF14432"/>
    </source>
</evidence>
<dbReference type="EMBL" id="JAMYWD010000005">
    <property type="protein sequence ID" value="KAJ4969971.1"/>
    <property type="molecule type" value="Genomic_DNA"/>
</dbReference>
<organism evidence="5 6">
    <name type="scientific">Protea cynaroides</name>
    <dbReference type="NCBI Taxonomy" id="273540"/>
    <lineage>
        <taxon>Eukaryota</taxon>
        <taxon>Viridiplantae</taxon>
        <taxon>Streptophyta</taxon>
        <taxon>Embryophyta</taxon>
        <taxon>Tracheophyta</taxon>
        <taxon>Spermatophyta</taxon>
        <taxon>Magnoliopsida</taxon>
        <taxon>Proteales</taxon>
        <taxon>Proteaceae</taxon>
        <taxon>Protea</taxon>
    </lineage>
</organism>
<gene>
    <name evidence="5" type="ORF">NE237_003070</name>
</gene>
<dbReference type="Gene3D" id="1.25.40.10">
    <property type="entry name" value="Tetratricopeptide repeat domain"/>
    <property type="match status" value="3"/>
</dbReference>
<evidence type="ECO:0000313" key="5">
    <source>
        <dbReference type="EMBL" id="KAJ4969971.1"/>
    </source>
</evidence>
<dbReference type="InterPro" id="IPR046848">
    <property type="entry name" value="E_motif"/>
</dbReference>
<keyword evidence="6" id="KW-1185">Reference proteome</keyword>
<dbReference type="AlphaFoldDB" id="A0A9Q0KGD3"/>
<sequence length="593" mass="66559">MLREDVFPDNTTFSVVLRACTAVPAARAGEGFHCQIFKLGFEFDLFSQTGLLDFYAKVGDLSSAKRLFAEMPDRDVVAHNVMIAALGKFGYASDARKLFDEMPDRNSASYNSMISIYCKLGDIHSAGLIFYRNPVKDVVSWNAMIDGYCKLDDLTKAWELFDRMGSAKNSITWNTMISGYVQHGEFGRAISIFQQMQEQNVKPTEITMVSLLSACAHLGALDIGKWIHAYIRRQNLRTDVVLGNALIDMYSKCGSIEAALDVFHGLPMKNIFCWNSIIVGLGMHGYGDDAINAFVEMEKEGIKPDGVTFVGLLSGCSHSGLVSEGRDYFSQMSGVYGVNPGIEHYGCMVDLLGRAGFLEEALELVKTMRMKPNSVVWGSLLRACRIYKDTKISEQVTQHLLELDPHDGGNYVFLSNIYASVNRWEDVELCRRLMSERGVHKTPGCSSIEVGNIVHEFVAGDTSHPQFTQINTFLDEISWELRGLGHEPDTDSVLHDIEEEEKESAVRYHSERIAVAFGIMSTPPGKSIRVVKNLRTCDDCHATLKLISKLFMRVIIVRDKNRFHHFRDGSCSCKDYCYAFVPTQFIARIQYDE</sequence>
<dbReference type="FunFam" id="1.25.40.10:FF:000184">
    <property type="entry name" value="Pentatricopeptide repeat-containing protein, chloroplastic"/>
    <property type="match status" value="1"/>
</dbReference>
<dbReference type="OrthoDB" id="185373at2759"/>
<dbReference type="InterPro" id="IPR046849">
    <property type="entry name" value="E2_motif"/>
</dbReference>
<dbReference type="GO" id="GO:0009451">
    <property type="term" value="P:RNA modification"/>
    <property type="evidence" value="ECO:0007669"/>
    <property type="project" value="InterPro"/>
</dbReference>
<dbReference type="InterPro" id="IPR032867">
    <property type="entry name" value="DYW_dom"/>
</dbReference>
<dbReference type="Pfam" id="PF20431">
    <property type="entry name" value="E_motif"/>
    <property type="match status" value="1"/>
</dbReference>
<dbReference type="Pfam" id="PF14432">
    <property type="entry name" value="DYW_deaminase"/>
    <property type="match status" value="1"/>
</dbReference>
<dbReference type="InterPro" id="IPR011990">
    <property type="entry name" value="TPR-like_helical_dom_sf"/>
</dbReference>
<dbReference type="Pfam" id="PF13041">
    <property type="entry name" value="PPR_2"/>
    <property type="match status" value="3"/>
</dbReference>
<keyword evidence="2" id="KW-0677">Repeat</keyword>
<feature type="repeat" description="PPR" evidence="3">
    <location>
        <begin position="75"/>
        <end position="109"/>
    </location>
</feature>
<comment type="similarity">
    <text evidence="1">Belongs to the PPR family. PCMP-H subfamily.</text>
</comment>
<feature type="repeat" description="PPR" evidence="3">
    <location>
        <begin position="270"/>
        <end position="304"/>
    </location>
</feature>
<evidence type="ECO:0000256" key="3">
    <source>
        <dbReference type="PROSITE-ProRule" id="PRU00708"/>
    </source>
</evidence>
<reference evidence="5" key="1">
    <citation type="journal article" date="2023" name="Plant J.">
        <title>The genome of the king protea, Protea cynaroides.</title>
        <authorList>
            <person name="Chang J."/>
            <person name="Duong T.A."/>
            <person name="Schoeman C."/>
            <person name="Ma X."/>
            <person name="Roodt D."/>
            <person name="Barker N."/>
            <person name="Li Z."/>
            <person name="Van de Peer Y."/>
            <person name="Mizrachi E."/>
        </authorList>
    </citation>
    <scope>NUCLEOTIDE SEQUENCE</scope>
    <source>
        <tissue evidence="5">Young leaves</tissue>
    </source>
</reference>
<dbReference type="GO" id="GO:0008270">
    <property type="term" value="F:zinc ion binding"/>
    <property type="evidence" value="ECO:0007669"/>
    <property type="project" value="InterPro"/>
</dbReference>
<protein>
    <recommendedName>
        <fullName evidence="4">DYW domain-containing protein</fullName>
    </recommendedName>
</protein>
<dbReference type="GO" id="GO:0003723">
    <property type="term" value="F:RNA binding"/>
    <property type="evidence" value="ECO:0007669"/>
    <property type="project" value="InterPro"/>
</dbReference>
<comment type="caution">
    <text evidence="5">The sequence shown here is derived from an EMBL/GenBank/DDBJ whole genome shotgun (WGS) entry which is preliminary data.</text>
</comment>
<feature type="domain" description="DYW" evidence="4">
    <location>
        <begin position="485"/>
        <end position="576"/>
    </location>
</feature>
<dbReference type="PANTHER" id="PTHR47926">
    <property type="entry name" value="PENTATRICOPEPTIDE REPEAT-CONTAINING PROTEIN"/>
    <property type="match status" value="1"/>
</dbReference>